<feature type="transmembrane region" description="Helical" evidence="6">
    <location>
        <begin position="313"/>
        <end position="336"/>
    </location>
</feature>
<dbReference type="PANTHER" id="PTHR43826">
    <property type="entry name" value="GLUCOSE-6-PHOSPHATE EXCHANGER SLC37A4"/>
    <property type="match status" value="1"/>
</dbReference>
<feature type="transmembrane region" description="Helical" evidence="6">
    <location>
        <begin position="49"/>
        <end position="67"/>
    </location>
</feature>
<dbReference type="InterPro" id="IPR051337">
    <property type="entry name" value="OPA_Antiporter"/>
</dbReference>
<keyword evidence="2" id="KW-0813">Transport</keyword>
<sequence>MRQLRNKSEIKLLVIMCCIVYFTSYLTRLNFNASISEIIASGTLTRETAGMVSTGGFIAYGIGQLLCGYIGDKISPIKLIALGLILTATANMVIPFLTVSGFFILVWCANGFFQSMLWPPLVRIMAESLPSDKYNKAIVQIAFSSLLGTVVVYFLASACITLYNWKILFIICSLMAILVTFCWLLILNRMKLMDSIELSDIKKKDQGPSTSLPKKIWIYYLLPVAIIVMLQGIMRDGITLWMPTYLNEVFQIPIASSILTVIILPLFALVSVKLTSILYIKLKDEILGSLILFIICLFTSILLYPLYSSNAFIGILLMSMITGCMHGVNTLLISYLPARFSKMGKTSIASGGLNACSYIGSSISSFGIAYVSKLYGWHITILTFIVISSLAILFCLIARKEVKKSM</sequence>
<dbReference type="AlphaFoldDB" id="A0A1M7N525"/>
<name>A0A1M7N525_9FIRM</name>
<dbReference type="GO" id="GO:0061513">
    <property type="term" value="F:glucose 6-phosphate:phosphate antiporter activity"/>
    <property type="evidence" value="ECO:0007669"/>
    <property type="project" value="TreeGrafter"/>
</dbReference>
<evidence type="ECO:0000256" key="1">
    <source>
        <dbReference type="ARBA" id="ARBA00004651"/>
    </source>
</evidence>
<dbReference type="PROSITE" id="PS50850">
    <property type="entry name" value="MFS"/>
    <property type="match status" value="1"/>
</dbReference>
<evidence type="ECO:0000256" key="6">
    <source>
        <dbReference type="SAM" id="Phobius"/>
    </source>
</evidence>
<dbReference type="InterPro" id="IPR011701">
    <property type="entry name" value="MFS"/>
</dbReference>
<dbReference type="Gene3D" id="1.20.1250.20">
    <property type="entry name" value="MFS general substrate transporter like domains"/>
    <property type="match status" value="2"/>
</dbReference>
<dbReference type="PIRSF" id="PIRSF002808">
    <property type="entry name" value="Hexose_phosphate_transp"/>
    <property type="match status" value="1"/>
</dbReference>
<dbReference type="EMBL" id="FRCP01000025">
    <property type="protein sequence ID" value="SHM98530.1"/>
    <property type="molecule type" value="Genomic_DNA"/>
</dbReference>
<keyword evidence="5 6" id="KW-0472">Membrane</keyword>
<feature type="transmembrane region" description="Helical" evidence="6">
    <location>
        <begin position="12"/>
        <end position="29"/>
    </location>
</feature>
<dbReference type="GO" id="GO:0035435">
    <property type="term" value="P:phosphate ion transmembrane transport"/>
    <property type="evidence" value="ECO:0007669"/>
    <property type="project" value="TreeGrafter"/>
</dbReference>
<dbReference type="InterPro" id="IPR036259">
    <property type="entry name" value="MFS_trans_sf"/>
</dbReference>
<comment type="subcellular location">
    <subcellularLocation>
        <location evidence="1">Cell membrane</location>
        <topology evidence="1">Multi-pass membrane protein</topology>
    </subcellularLocation>
</comment>
<dbReference type="Proteomes" id="UP000184038">
    <property type="component" value="Unassembled WGS sequence"/>
</dbReference>
<protein>
    <submittedName>
        <fullName evidence="8">MFS transporter, OPA family, glycerol-3-phosphate transporter</fullName>
    </submittedName>
</protein>
<dbReference type="Pfam" id="PF07690">
    <property type="entry name" value="MFS_1"/>
    <property type="match status" value="1"/>
</dbReference>
<feature type="transmembrane region" description="Helical" evidence="6">
    <location>
        <begin position="254"/>
        <end position="274"/>
    </location>
</feature>
<dbReference type="InterPro" id="IPR000849">
    <property type="entry name" value="Sugar_P_transporter"/>
</dbReference>
<keyword evidence="4 6" id="KW-1133">Transmembrane helix</keyword>
<feature type="domain" description="Major facilitator superfamily (MFS) profile" evidence="7">
    <location>
        <begin position="13"/>
        <end position="403"/>
    </location>
</feature>
<feature type="transmembrane region" description="Helical" evidence="6">
    <location>
        <begin position="137"/>
        <end position="155"/>
    </location>
</feature>
<dbReference type="PANTHER" id="PTHR43826:SF3">
    <property type="entry name" value="GLUCOSE-6-PHOSPHATE EXCHANGER SLC37A4"/>
    <property type="match status" value="1"/>
</dbReference>
<feature type="transmembrane region" description="Helical" evidence="6">
    <location>
        <begin position="167"/>
        <end position="187"/>
    </location>
</feature>
<keyword evidence="3 6" id="KW-0812">Transmembrane</keyword>
<evidence type="ECO:0000313" key="8">
    <source>
        <dbReference type="EMBL" id="SHM98530.1"/>
    </source>
</evidence>
<evidence type="ECO:0000256" key="5">
    <source>
        <dbReference type="ARBA" id="ARBA00023136"/>
    </source>
</evidence>
<feature type="transmembrane region" description="Helical" evidence="6">
    <location>
        <begin position="79"/>
        <end position="98"/>
    </location>
</feature>
<gene>
    <name evidence="8" type="ORF">SAMN02746066_04213</name>
</gene>
<evidence type="ECO:0000256" key="3">
    <source>
        <dbReference type="ARBA" id="ARBA00022692"/>
    </source>
</evidence>
<feature type="transmembrane region" description="Helical" evidence="6">
    <location>
        <begin position="216"/>
        <end position="234"/>
    </location>
</feature>
<evidence type="ECO:0000256" key="2">
    <source>
        <dbReference type="ARBA" id="ARBA00022448"/>
    </source>
</evidence>
<accession>A0A1M7N525</accession>
<dbReference type="RefSeq" id="WP_073291084.1">
    <property type="nucleotide sequence ID" value="NZ_FRCP01000025.1"/>
</dbReference>
<feature type="transmembrane region" description="Helical" evidence="6">
    <location>
        <begin position="377"/>
        <end position="398"/>
    </location>
</feature>
<reference evidence="8 9" key="1">
    <citation type="submission" date="2016-11" db="EMBL/GenBank/DDBJ databases">
        <authorList>
            <person name="Jaros S."/>
            <person name="Januszkiewicz K."/>
            <person name="Wedrychowicz H."/>
        </authorList>
    </citation>
    <scope>NUCLEOTIDE SEQUENCE [LARGE SCALE GENOMIC DNA]</scope>
    <source>
        <strain evidence="8 9">DSM 15930</strain>
    </source>
</reference>
<keyword evidence="9" id="KW-1185">Reference proteome</keyword>
<dbReference type="InterPro" id="IPR020846">
    <property type="entry name" value="MFS_dom"/>
</dbReference>
<feature type="transmembrane region" description="Helical" evidence="6">
    <location>
        <begin position="286"/>
        <end position="307"/>
    </location>
</feature>
<organism evidence="8 9">
    <name type="scientific">Anaerosporobacter mobilis DSM 15930</name>
    <dbReference type="NCBI Taxonomy" id="1120996"/>
    <lineage>
        <taxon>Bacteria</taxon>
        <taxon>Bacillati</taxon>
        <taxon>Bacillota</taxon>
        <taxon>Clostridia</taxon>
        <taxon>Lachnospirales</taxon>
        <taxon>Lachnospiraceae</taxon>
        <taxon>Anaerosporobacter</taxon>
    </lineage>
</organism>
<proteinExistence type="predicted"/>
<dbReference type="SUPFAM" id="SSF103473">
    <property type="entry name" value="MFS general substrate transporter"/>
    <property type="match status" value="1"/>
</dbReference>
<evidence type="ECO:0000256" key="4">
    <source>
        <dbReference type="ARBA" id="ARBA00022989"/>
    </source>
</evidence>
<feature type="transmembrane region" description="Helical" evidence="6">
    <location>
        <begin position="104"/>
        <end position="125"/>
    </location>
</feature>
<feature type="transmembrane region" description="Helical" evidence="6">
    <location>
        <begin position="348"/>
        <end position="371"/>
    </location>
</feature>
<evidence type="ECO:0000259" key="7">
    <source>
        <dbReference type="PROSITE" id="PS50850"/>
    </source>
</evidence>
<evidence type="ECO:0000313" key="9">
    <source>
        <dbReference type="Proteomes" id="UP000184038"/>
    </source>
</evidence>
<dbReference type="GO" id="GO:0005886">
    <property type="term" value="C:plasma membrane"/>
    <property type="evidence" value="ECO:0007669"/>
    <property type="project" value="UniProtKB-SubCell"/>
</dbReference>
<dbReference type="STRING" id="1120996.SAMN02746066_04213"/>